<proteinExistence type="predicted"/>
<gene>
    <name evidence="1" type="ORF">OLX77_07505</name>
</gene>
<dbReference type="RefSeq" id="WP_307632972.1">
    <property type="nucleotide sequence ID" value="NZ_JAPHEH010000001.1"/>
</dbReference>
<keyword evidence="2" id="KW-1185">Reference proteome</keyword>
<protein>
    <submittedName>
        <fullName evidence="1">Uncharacterized protein</fullName>
    </submittedName>
</protein>
<evidence type="ECO:0000313" key="1">
    <source>
        <dbReference type="EMBL" id="MDG4476002.1"/>
    </source>
</evidence>
<dbReference type="EMBL" id="JAPHEH010000001">
    <property type="protein sequence ID" value="MDG4476002.1"/>
    <property type="molecule type" value="Genomic_DNA"/>
</dbReference>
<accession>A0A9X4RQ83</accession>
<comment type="caution">
    <text evidence="1">The sequence shown here is derived from an EMBL/GenBank/DDBJ whole genome shotgun (WGS) entry which is preliminary data.</text>
</comment>
<sequence length="98" mass="11413">MKRQVEMEETMLRAHRDFLKNLGKSLNLVAQDIDEAGEMAHICTKEWCLATEGVLDELAKVVFAISEPRWLSKEDSKKISELRHRIHELYAKYKGVKK</sequence>
<reference evidence="1" key="1">
    <citation type="journal article" date="2022" name="bioRxiv">
        <title>Thiovibrio frasassiensisgen. nov., sp. nov., an autotrophic, elemental sulfur disproportionating bacterium isolated from sulfidic karst sediment, and proposal of Thiovibrionaceae fam. nov.</title>
        <authorList>
            <person name="Aronson H."/>
            <person name="Thomas C."/>
            <person name="Bhattacharyya M."/>
            <person name="Eckstein S."/>
            <person name="Jensen S."/>
            <person name="Barco R."/>
            <person name="Macalady J."/>
            <person name="Amend J."/>
        </authorList>
    </citation>
    <scope>NUCLEOTIDE SEQUENCE</scope>
    <source>
        <strain evidence="1">RS19-109</strain>
    </source>
</reference>
<dbReference type="Proteomes" id="UP001154240">
    <property type="component" value="Unassembled WGS sequence"/>
</dbReference>
<name>A0A9X4RQ83_9BACT</name>
<evidence type="ECO:0000313" key="2">
    <source>
        <dbReference type="Proteomes" id="UP001154240"/>
    </source>
</evidence>
<reference evidence="1" key="2">
    <citation type="submission" date="2022-10" db="EMBL/GenBank/DDBJ databases">
        <authorList>
            <person name="Aronson H.S."/>
        </authorList>
    </citation>
    <scope>NUCLEOTIDE SEQUENCE</scope>
    <source>
        <strain evidence="1">RS19-109</strain>
    </source>
</reference>
<dbReference type="AlphaFoldDB" id="A0A9X4RQ83"/>
<organism evidence="1 2">
    <name type="scientific">Thiovibrio frasassiensis</name>
    <dbReference type="NCBI Taxonomy" id="2984131"/>
    <lineage>
        <taxon>Bacteria</taxon>
        <taxon>Pseudomonadati</taxon>
        <taxon>Thermodesulfobacteriota</taxon>
        <taxon>Desulfobulbia</taxon>
        <taxon>Desulfobulbales</taxon>
        <taxon>Thiovibrionaceae</taxon>
        <taxon>Thiovibrio</taxon>
    </lineage>
</organism>